<protein>
    <recommendedName>
        <fullName evidence="5">Glycosyltransferase 2-like domain-containing protein</fullName>
    </recommendedName>
</protein>
<accession>A0A8J3VNH5</accession>
<keyword evidence="3" id="KW-0808">Transferase</keyword>
<dbReference type="RefSeq" id="WP_203916546.1">
    <property type="nucleotide sequence ID" value="NZ_BONZ01000011.1"/>
</dbReference>
<proteinExistence type="inferred from homology"/>
<evidence type="ECO:0000256" key="3">
    <source>
        <dbReference type="ARBA" id="ARBA00022679"/>
    </source>
</evidence>
<dbReference type="EMBL" id="BONZ01000011">
    <property type="protein sequence ID" value="GIH12837.1"/>
    <property type="molecule type" value="Genomic_DNA"/>
</dbReference>
<comment type="similarity">
    <text evidence="1">Belongs to the glycosyltransferase 2 family.</text>
</comment>
<feature type="domain" description="Glycosyltransferase 2-like" evidence="5">
    <location>
        <begin position="5"/>
        <end position="163"/>
    </location>
</feature>
<dbReference type="Gene3D" id="3.90.550.10">
    <property type="entry name" value="Spore Coat Polysaccharide Biosynthesis Protein SpsA, Chain A"/>
    <property type="match status" value="1"/>
</dbReference>
<evidence type="ECO:0000313" key="7">
    <source>
        <dbReference type="Proteomes" id="UP000642748"/>
    </source>
</evidence>
<evidence type="ECO:0000256" key="2">
    <source>
        <dbReference type="ARBA" id="ARBA00022676"/>
    </source>
</evidence>
<evidence type="ECO:0000259" key="5">
    <source>
        <dbReference type="Pfam" id="PF00535"/>
    </source>
</evidence>
<evidence type="ECO:0000256" key="4">
    <source>
        <dbReference type="SAM" id="MobiDB-lite"/>
    </source>
</evidence>
<keyword evidence="7" id="KW-1185">Reference proteome</keyword>
<dbReference type="SUPFAM" id="SSF53448">
    <property type="entry name" value="Nucleotide-diphospho-sugar transferases"/>
    <property type="match status" value="1"/>
</dbReference>
<organism evidence="6 7">
    <name type="scientific">Rugosimonospora africana</name>
    <dbReference type="NCBI Taxonomy" id="556532"/>
    <lineage>
        <taxon>Bacteria</taxon>
        <taxon>Bacillati</taxon>
        <taxon>Actinomycetota</taxon>
        <taxon>Actinomycetes</taxon>
        <taxon>Micromonosporales</taxon>
        <taxon>Micromonosporaceae</taxon>
        <taxon>Rugosimonospora</taxon>
    </lineage>
</organism>
<dbReference type="PANTHER" id="PTHR43685">
    <property type="entry name" value="GLYCOSYLTRANSFERASE"/>
    <property type="match status" value="1"/>
</dbReference>
<dbReference type="InterPro" id="IPR050834">
    <property type="entry name" value="Glycosyltransf_2"/>
</dbReference>
<comment type="caution">
    <text evidence="6">The sequence shown here is derived from an EMBL/GenBank/DDBJ whole genome shotgun (WGS) entry which is preliminary data.</text>
</comment>
<name>A0A8J3VNH5_9ACTN</name>
<gene>
    <name evidence="6" type="ORF">Raf01_10090</name>
</gene>
<evidence type="ECO:0000256" key="1">
    <source>
        <dbReference type="ARBA" id="ARBA00006739"/>
    </source>
</evidence>
<dbReference type="PANTHER" id="PTHR43685:SF5">
    <property type="entry name" value="GLYCOSYLTRANSFERASE EPSE-RELATED"/>
    <property type="match status" value="1"/>
</dbReference>
<reference evidence="6" key="1">
    <citation type="submission" date="2021-01" db="EMBL/GenBank/DDBJ databases">
        <title>Whole genome shotgun sequence of Rugosimonospora africana NBRC 104875.</title>
        <authorList>
            <person name="Komaki H."/>
            <person name="Tamura T."/>
        </authorList>
    </citation>
    <scope>NUCLEOTIDE SEQUENCE</scope>
    <source>
        <strain evidence="6">NBRC 104875</strain>
    </source>
</reference>
<dbReference type="GO" id="GO:0016757">
    <property type="term" value="F:glycosyltransferase activity"/>
    <property type="evidence" value="ECO:0007669"/>
    <property type="project" value="UniProtKB-KW"/>
</dbReference>
<feature type="region of interest" description="Disordered" evidence="4">
    <location>
        <begin position="121"/>
        <end position="143"/>
    </location>
</feature>
<dbReference type="Proteomes" id="UP000642748">
    <property type="component" value="Unassembled WGS sequence"/>
</dbReference>
<sequence>MPDITVVVTARDRAEWLRRCLTALAELHNPPAVVVVDHSSQDKTSRMAARDFPQVRLLRRQPTNVPEARNAGVAASATPFVAFAEVDSGWAEGALDKGVELMRQYDRLAVIAARTLAGKQRKPDPITKSMASASEGKEKDLPGPSIQLFRASSAILRREAFLEVGGFDPAASPTGPTRRLVLDLERAGWGLAYVPDVVAFAERPQHPAHKPKEVVIRRKYEVKRGDIEKPRSL</sequence>
<evidence type="ECO:0000313" key="6">
    <source>
        <dbReference type="EMBL" id="GIH12837.1"/>
    </source>
</evidence>
<dbReference type="Pfam" id="PF00535">
    <property type="entry name" value="Glycos_transf_2"/>
    <property type="match status" value="1"/>
</dbReference>
<dbReference type="InterPro" id="IPR001173">
    <property type="entry name" value="Glyco_trans_2-like"/>
</dbReference>
<dbReference type="AlphaFoldDB" id="A0A8J3VNH5"/>
<keyword evidence="2" id="KW-0328">Glycosyltransferase</keyword>
<dbReference type="InterPro" id="IPR029044">
    <property type="entry name" value="Nucleotide-diphossugar_trans"/>
</dbReference>